<dbReference type="PANTHER" id="PTHR39420:SF1">
    <property type="entry name" value="HYDROLASE"/>
    <property type="match status" value="1"/>
</dbReference>
<dbReference type="Pfam" id="PF10103">
    <property type="entry name" value="Zincin_2"/>
    <property type="match status" value="1"/>
</dbReference>
<keyword evidence="1" id="KW-0482">Metalloprotease</keyword>
<accession>A0ABY8QPV8</accession>
<dbReference type="NCBIfam" id="TIGR03624">
    <property type="entry name" value="putative hydrolase"/>
    <property type="match status" value="1"/>
</dbReference>
<evidence type="ECO:0000313" key="1">
    <source>
        <dbReference type="EMBL" id="WGW11003.1"/>
    </source>
</evidence>
<dbReference type="PANTHER" id="PTHR39420">
    <property type="match status" value="1"/>
</dbReference>
<proteinExistence type="predicted"/>
<gene>
    <name evidence="1" type="ORF">LWF01_12935</name>
</gene>
<dbReference type="InterPro" id="IPR018766">
    <property type="entry name" value="Zinicin_2"/>
</dbReference>
<sequence length="355" mass="39455">MDTEHGSRVDELIDVDFALRTAIELLPAGPTLTEHERSEHVEGLRQAAQVSTGHVQRVTGLDVSAALAHTSTLVVDRQGWAKANVQSFRAMLDESVTAALNSRKDDQKISTLSRRSTAAELGGLLAFLGTRVLGQYDPFGAPEGRLLLVAPTVVAVGKSLNVDAHDFRLWVCLHEETHRVQFAAAPWLRDYLQGHINELGTGLLREQGIVERLNQMMRQVPEVFGPTGSKQALDLIQTPEQRRQVDKVTAVMSLLEGHADVVMDEVGPQVIPSVASIRRKFNERRHSSSGFDQLIKRLLGLEAKMRQYQEGARFVRAVLKEVGHEGLNLVWESPDNLPELDEIAEPRRWLTRVQG</sequence>
<organism evidence="1 2">
    <name type="scientific">Saxibacter everestensis</name>
    <dbReference type="NCBI Taxonomy" id="2909229"/>
    <lineage>
        <taxon>Bacteria</taxon>
        <taxon>Bacillati</taxon>
        <taxon>Actinomycetota</taxon>
        <taxon>Actinomycetes</taxon>
        <taxon>Micrococcales</taxon>
        <taxon>Brevibacteriaceae</taxon>
        <taxon>Saxibacter</taxon>
    </lineage>
</organism>
<evidence type="ECO:0000313" key="2">
    <source>
        <dbReference type="Proteomes" id="UP001209083"/>
    </source>
</evidence>
<protein>
    <submittedName>
        <fullName evidence="1">Zinc-dependent metalloprotease</fullName>
    </submittedName>
</protein>
<keyword evidence="1" id="KW-0378">Hydrolase</keyword>
<dbReference type="SUPFAM" id="SSF55486">
    <property type="entry name" value="Metalloproteases ('zincins'), catalytic domain"/>
    <property type="match status" value="1"/>
</dbReference>
<keyword evidence="2" id="KW-1185">Reference proteome</keyword>
<dbReference type="Proteomes" id="UP001209083">
    <property type="component" value="Chromosome"/>
</dbReference>
<dbReference type="NCBIfam" id="TIGR03883">
    <property type="entry name" value="DUF2342_F420"/>
    <property type="match status" value="1"/>
</dbReference>
<dbReference type="InterPro" id="IPR042271">
    <property type="entry name" value="Zinicin_2_N"/>
</dbReference>
<name>A0ABY8QPV8_9MICO</name>
<dbReference type="InterPro" id="IPR022454">
    <property type="entry name" value="CHP03883_F420-assoc"/>
</dbReference>
<dbReference type="Gene3D" id="1.20.150.30">
    <property type="entry name" value="Zincin-like metallopeptidase, N-terminal domain"/>
    <property type="match status" value="1"/>
</dbReference>
<keyword evidence="1" id="KW-0645">Protease</keyword>
<reference evidence="1 2" key="1">
    <citation type="submission" date="2023-05" db="EMBL/GenBank/DDBJ databases">
        <title>Lithophilousrod everest ZFBP1038 complete genpme.</title>
        <authorList>
            <person name="Tian M."/>
        </authorList>
    </citation>
    <scope>NUCLEOTIDE SEQUENCE [LARGE SCALE GENOMIC DNA]</scope>
    <source>
        <strain evidence="1 2">ZFBP1038</strain>
    </source>
</reference>
<dbReference type="EMBL" id="CP090958">
    <property type="protein sequence ID" value="WGW11003.1"/>
    <property type="molecule type" value="Genomic_DNA"/>
</dbReference>
<dbReference type="RefSeq" id="WP_349637785.1">
    <property type="nucleotide sequence ID" value="NZ_CP090958.1"/>
</dbReference>
<dbReference type="GO" id="GO:0008237">
    <property type="term" value="F:metallopeptidase activity"/>
    <property type="evidence" value="ECO:0007669"/>
    <property type="project" value="UniProtKB-KW"/>
</dbReference>